<reference evidence="1 2" key="1">
    <citation type="submission" date="2009-07" db="EMBL/GenBank/DDBJ databases">
        <authorList>
            <person name="Madupu R."/>
            <person name="Sebastian Y."/>
            <person name="Durkin A.S."/>
            <person name="Torralba M."/>
            <person name="Methe B."/>
            <person name="Sutton G.G."/>
            <person name="Strausberg R.L."/>
            <person name="Nelson K.E."/>
        </authorList>
    </citation>
    <scope>NUCLEOTIDE SEQUENCE [LARGE SCALE GENOMIC DNA]</scope>
    <source>
        <strain evidence="1 2">RM3268</strain>
    </source>
</reference>
<protein>
    <submittedName>
        <fullName evidence="1">Protein CreA</fullName>
    </submittedName>
</protein>
<sequence>MIKSPLKFQRIIMKKFILAAILVAFACAGDYELVGSVNTSFRIFGKDDRIEVIAVKDPKVDGVTCYVSYAKKGGAKEIIGVEEDRSEASVSCVQTAPKIIIKEELKKEDIFEKRSSLIFKKTHVVRLYDAVQGSLIYLVYSDKVIDGSPNNSISAIPCHQAVGDVCELAYTQGKKQ</sequence>
<dbReference type="Pfam" id="PF05981">
    <property type="entry name" value="CreA"/>
    <property type="match status" value="1"/>
</dbReference>
<accession>C8PEE0</accession>
<evidence type="ECO:0000313" key="1">
    <source>
        <dbReference type="EMBL" id="EEV18826.1"/>
    </source>
</evidence>
<gene>
    <name evidence="1" type="ORF">CAMGR0001_1841</name>
</gene>
<dbReference type="InterPro" id="IPR010292">
    <property type="entry name" value="Uncharacterised_CreA"/>
</dbReference>
<dbReference type="PROSITE" id="PS51257">
    <property type="entry name" value="PROKAR_LIPOPROTEIN"/>
    <property type="match status" value="1"/>
</dbReference>
<dbReference type="AlphaFoldDB" id="C8PEE0"/>
<dbReference type="eggNOG" id="COG3045">
    <property type="taxonomic scope" value="Bacteria"/>
</dbReference>
<dbReference type="PIRSF" id="PIRSF003174">
    <property type="entry name" value="CreA"/>
    <property type="match status" value="1"/>
</dbReference>
<dbReference type="GO" id="GO:0005829">
    <property type="term" value="C:cytosol"/>
    <property type="evidence" value="ECO:0007669"/>
    <property type="project" value="TreeGrafter"/>
</dbReference>
<comment type="caution">
    <text evidence="1">The sequence shown here is derived from an EMBL/GenBank/DDBJ whole genome shotgun (WGS) entry which is preliminary data.</text>
</comment>
<dbReference type="PANTHER" id="PTHR37952:SF2">
    <property type="entry name" value="PROTEIN CREA"/>
    <property type="match status" value="1"/>
</dbReference>
<organism evidence="1 2">
    <name type="scientific">Campylobacter gracilis RM3268</name>
    <dbReference type="NCBI Taxonomy" id="553220"/>
    <lineage>
        <taxon>Bacteria</taxon>
        <taxon>Pseudomonadati</taxon>
        <taxon>Campylobacterota</taxon>
        <taxon>Epsilonproteobacteria</taxon>
        <taxon>Campylobacterales</taxon>
        <taxon>Campylobacteraceae</taxon>
        <taxon>Campylobacter</taxon>
    </lineage>
</organism>
<dbReference type="PANTHER" id="PTHR37952">
    <property type="match status" value="1"/>
</dbReference>
<dbReference type="Proteomes" id="UP000005709">
    <property type="component" value="Unassembled WGS sequence"/>
</dbReference>
<evidence type="ECO:0000313" key="2">
    <source>
        <dbReference type="Proteomes" id="UP000005709"/>
    </source>
</evidence>
<dbReference type="STRING" id="824.CGRAC_1641"/>
<name>C8PEE0_9BACT</name>
<keyword evidence="2" id="KW-1185">Reference proteome</keyword>
<dbReference type="EMBL" id="ACYG01000007">
    <property type="protein sequence ID" value="EEV18826.1"/>
    <property type="molecule type" value="Genomic_DNA"/>
</dbReference>
<proteinExistence type="predicted"/>